<evidence type="ECO:0000259" key="6">
    <source>
        <dbReference type="PROSITE" id="PS51078"/>
    </source>
</evidence>
<feature type="domain" description="IclR-ED" evidence="6">
    <location>
        <begin position="318"/>
        <end position="500"/>
    </location>
</feature>
<dbReference type="EMBL" id="VMNW02000058">
    <property type="protein sequence ID" value="KAA9155272.1"/>
    <property type="molecule type" value="Genomic_DNA"/>
</dbReference>
<protein>
    <submittedName>
        <fullName evidence="7">IclR family transcriptional regulator</fullName>
    </submittedName>
</protein>
<evidence type="ECO:0000259" key="5">
    <source>
        <dbReference type="PROSITE" id="PS51077"/>
    </source>
</evidence>
<feature type="domain" description="HTH iclR-type" evidence="5">
    <location>
        <begin position="255"/>
        <end position="317"/>
    </location>
</feature>
<feature type="compositionally biased region" description="Basic and acidic residues" evidence="4">
    <location>
        <begin position="157"/>
        <end position="184"/>
    </location>
</feature>
<dbReference type="PANTHER" id="PTHR30136">
    <property type="entry name" value="HELIX-TURN-HELIX TRANSCRIPTIONAL REGULATOR, ICLR FAMILY"/>
    <property type="match status" value="1"/>
</dbReference>
<proteinExistence type="predicted"/>
<dbReference type="InterPro" id="IPR036390">
    <property type="entry name" value="WH_DNA-bd_sf"/>
</dbReference>
<dbReference type="SUPFAM" id="SSF46785">
    <property type="entry name" value="Winged helix' DNA-binding domain"/>
    <property type="match status" value="1"/>
</dbReference>
<keyword evidence="8" id="KW-1185">Reference proteome</keyword>
<evidence type="ECO:0000256" key="2">
    <source>
        <dbReference type="ARBA" id="ARBA00023125"/>
    </source>
</evidence>
<reference evidence="7" key="1">
    <citation type="submission" date="2019-09" db="EMBL/GenBank/DDBJ databases">
        <authorList>
            <person name="Teo W.F.A."/>
            <person name="Duangmal K."/>
        </authorList>
    </citation>
    <scope>NUCLEOTIDE SEQUENCE [LARGE SCALE GENOMIC DNA]</scope>
    <source>
        <strain evidence="7">K81G1</strain>
    </source>
</reference>
<comment type="caution">
    <text evidence="7">The sequence shown here is derived from an EMBL/GenBank/DDBJ whole genome shotgun (WGS) entry which is preliminary data.</text>
</comment>
<evidence type="ECO:0000256" key="3">
    <source>
        <dbReference type="ARBA" id="ARBA00023163"/>
    </source>
</evidence>
<feature type="compositionally biased region" description="Basic residues" evidence="4">
    <location>
        <begin position="66"/>
        <end position="75"/>
    </location>
</feature>
<dbReference type="InterPro" id="IPR014757">
    <property type="entry name" value="Tscrpt_reg_IclR_C"/>
</dbReference>
<dbReference type="InterPro" id="IPR011991">
    <property type="entry name" value="ArsR-like_HTH"/>
</dbReference>
<feature type="region of interest" description="Disordered" evidence="4">
    <location>
        <begin position="134"/>
        <end position="184"/>
    </location>
</feature>
<dbReference type="SUPFAM" id="SSF55781">
    <property type="entry name" value="GAF domain-like"/>
    <property type="match status" value="1"/>
</dbReference>
<dbReference type="Gene3D" id="1.10.10.10">
    <property type="entry name" value="Winged helix-like DNA-binding domain superfamily/Winged helix DNA-binding domain"/>
    <property type="match status" value="1"/>
</dbReference>
<dbReference type="InterPro" id="IPR005471">
    <property type="entry name" value="Tscrpt_reg_IclR_N"/>
</dbReference>
<dbReference type="InterPro" id="IPR036388">
    <property type="entry name" value="WH-like_DNA-bd_sf"/>
</dbReference>
<name>A0A5N0UXC8_9PSEU</name>
<feature type="region of interest" description="Disordered" evidence="4">
    <location>
        <begin position="66"/>
        <end position="85"/>
    </location>
</feature>
<dbReference type="PROSITE" id="PS51077">
    <property type="entry name" value="HTH_ICLR"/>
    <property type="match status" value="1"/>
</dbReference>
<dbReference type="AlphaFoldDB" id="A0A5N0UXC8"/>
<evidence type="ECO:0000313" key="7">
    <source>
        <dbReference type="EMBL" id="KAA9155272.1"/>
    </source>
</evidence>
<dbReference type="Pfam" id="PF09339">
    <property type="entry name" value="HTH_IclR"/>
    <property type="match status" value="1"/>
</dbReference>
<dbReference type="InterPro" id="IPR029016">
    <property type="entry name" value="GAF-like_dom_sf"/>
</dbReference>
<dbReference type="PANTHER" id="PTHR30136:SF8">
    <property type="entry name" value="TRANSCRIPTIONAL REGULATORY PROTEIN"/>
    <property type="match status" value="1"/>
</dbReference>
<keyword evidence="1" id="KW-0805">Transcription regulation</keyword>
<dbReference type="Gene3D" id="3.30.450.40">
    <property type="match status" value="1"/>
</dbReference>
<organism evidence="7 8">
    <name type="scientific">Amycolatopsis acidicola</name>
    <dbReference type="NCBI Taxonomy" id="2596893"/>
    <lineage>
        <taxon>Bacteria</taxon>
        <taxon>Bacillati</taxon>
        <taxon>Actinomycetota</taxon>
        <taxon>Actinomycetes</taxon>
        <taxon>Pseudonocardiales</taxon>
        <taxon>Pseudonocardiaceae</taxon>
        <taxon>Amycolatopsis</taxon>
    </lineage>
</organism>
<dbReference type="GO" id="GO:0003700">
    <property type="term" value="F:DNA-binding transcription factor activity"/>
    <property type="evidence" value="ECO:0007669"/>
    <property type="project" value="TreeGrafter"/>
</dbReference>
<dbReference type="CDD" id="cd00090">
    <property type="entry name" value="HTH_ARSR"/>
    <property type="match status" value="1"/>
</dbReference>
<feature type="region of interest" description="Disordered" evidence="4">
    <location>
        <begin position="1"/>
        <end position="38"/>
    </location>
</feature>
<dbReference type="InterPro" id="IPR050707">
    <property type="entry name" value="HTH_MetabolicPath_Reg"/>
</dbReference>
<dbReference type="PROSITE" id="PS51078">
    <property type="entry name" value="ICLR_ED"/>
    <property type="match status" value="1"/>
</dbReference>
<feature type="region of interest" description="Disordered" evidence="4">
    <location>
        <begin position="204"/>
        <end position="237"/>
    </location>
</feature>
<dbReference type="GO" id="GO:0003677">
    <property type="term" value="F:DNA binding"/>
    <property type="evidence" value="ECO:0007669"/>
    <property type="project" value="UniProtKB-KW"/>
</dbReference>
<evidence type="ECO:0000256" key="4">
    <source>
        <dbReference type="SAM" id="MobiDB-lite"/>
    </source>
</evidence>
<gene>
    <name evidence="7" type="ORF">FPZ12_030085</name>
</gene>
<dbReference type="OrthoDB" id="7274111at2"/>
<feature type="region of interest" description="Disordered" evidence="4">
    <location>
        <begin position="98"/>
        <end position="119"/>
    </location>
</feature>
<evidence type="ECO:0000256" key="1">
    <source>
        <dbReference type="ARBA" id="ARBA00023015"/>
    </source>
</evidence>
<dbReference type="Pfam" id="PF01614">
    <property type="entry name" value="IclR_C"/>
    <property type="match status" value="1"/>
</dbReference>
<accession>A0A5N0UXC8</accession>
<keyword evidence="2" id="KW-0238">DNA-binding</keyword>
<dbReference type="Proteomes" id="UP000319769">
    <property type="component" value="Unassembled WGS sequence"/>
</dbReference>
<sequence>MLSETVGGRHGRQEVLPLRGHHPRARPPGVPAHGRPEPVRALRFGRRRVRHGEPFPLGGLGFHRARGGHAGRRGPGRGAVAVGTGRRRECRIGRFRVPLGAGNHQHPEDRGGPGPRRPVHLADAPGHGHVPAWRRGVHAPAPGPGCPDHARRRDHHRDRGHEPHLRARQRLGREGRAAGVREHDRRVADDVRAVFPVARAEQGRQLTAYRHPGGPRAGQHAEVPGARGTDHAPGMIGQVEGSTRMATAAESGEAASPSLLALHLLETLLTRDGSWGVTELAEALGLPKARVHRHLSNLKQAGYLSQDNEARRYQAGWRLVLLGQRIGAHSRLVTLARPVMTRLRDDIGQTIVLSQLTDQGVTVTEVLQGGSPIDVILHVGTQFGYNSTAQGKVALAFASDEQRAVWSEHAQEQRTPETVTDEKVLWRQVKEVREQGWAAAPEETYRGVNALSAPVLGHDGKIACTLAIISSIHYLPDPPPPSMVDALVEAAAELSGALGFER</sequence>
<keyword evidence="3" id="KW-0804">Transcription</keyword>
<dbReference type="SMART" id="SM00346">
    <property type="entry name" value="HTH_ICLR"/>
    <property type="match status" value="1"/>
</dbReference>
<dbReference type="GO" id="GO:0045892">
    <property type="term" value="P:negative regulation of DNA-templated transcription"/>
    <property type="evidence" value="ECO:0007669"/>
    <property type="project" value="TreeGrafter"/>
</dbReference>
<evidence type="ECO:0000313" key="8">
    <source>
        <dbReference type="Proteomes" id="UP000319769"/>
    </source>
</evidence>